<dbReference type="GO" id="GO:0004857">
    <property type="term" value="F:enzyme inhibitor activity"/>
    <property type="evidence" value="ECO:0007669"/>
    <property type="project" value="InterPro"/>
</dbReference>
<feature type="signal peptide" evidence="5">
    <location>
        <begin position="1"/>
        <end position="24"/>
    </location>
</feature>
<dbReference type="Gene3D" id="1.20.140.40">
    <property type="entry name" value="Invertase/pectin methylesterase inhibitor family protein"/>
    <property type="match status" value="1"/>
</dbReference>
<comment type="caution">
    <text evidence="7">The sequence shown here is derived from an EMBL/GenBank/DDBJ whole genome shotgun (WGS) entry which is preliminary data.</text>
</comment>
<dbReference type="AlphaFoldDB" id="A0AAN9ECW6"/>
<evidence type="ECO:0000256" key="2">
    <source>
        <dbReference type="ARBA" id="ARBA00023157"/>
    </source>
</evidence>
<organism evidence="7 8">
    <name type="scientific">Crotalaria pallida</name>
    <name type="common">Smooth rattlebox</name>
    <name type="synonym">Crotalaria striata</name>
    <dbReference type="NCBI Taxonomy" id="3830"/>
    <lineage>
        <taxon>Eukaryota</taxon>
        <taxon>Viridiplantae</taxon>
        <taxon>Streptophyta</taxon>
        <taxon>Embryophyta</taxon>
        <taxon>Tracheophyta</taxon>
        <taxon>Spermatophyta</taxon>
        <taxon>Magnoliopsida</taxon>
        <taxon>eudicotyledons</taxon>
        <taxon>Gunneridae</taxon>
        <taxon>Pentapetalae</taxon>
        <taxon>rosids</taxon>
        <taxon>fabids</taxon>
        <taxon>Fabales</taxon>
        <taxon>Fabaceae</taxon>
        <taxon>Papilionoideae</taxon>
        <taxon>50 kb inversion clade</taxon>
        <taxon>genistoids sensu lato</taxon>
        <taxon>core genistoids</taxon>
        <taxon>Crotalarieae</taxon>
        <taxon>Crotalaria</taxon>
    </lineage>
</organism>
<evidence type="ECO:0000313" key="7">
    <source>
        <dbReference type="EMBL" id="KAK7247567.1"/>
    </source>
</evidence>
<reference evidence="7 8" key="1">
    <citation type="submission" date="2024-01" db="EMBL/GenBank/DDBJ databases">
        <title>The genomes of 5 underutilized Papilionoideae crops provide insights into root nodulation and disease resistanc.</title>
        <authorList>
            <person name="Yuan L."/>
        </authorList>
    </citation>
    <scope>NUCLEOTIDE SEQUENCE [LARGE SCALE GENOMIC DNA]</scope>
    <source>
        <strain evidence="7">ZHUSHIDOU_FW_LH</strain>
        <tissue evidence="7">Leaf</tissue>
    </source>
</reference>
<dbReference type="SUPFAM" id="SSF101148">
    <property type="entry name" value="Plant invertase/pectin methylesterase inhibitor"/>
    <property type="match status" value="1"/>
</dbReference>
<dbReference type="InterPro" id="IPR006501">
    <property type="entry name" value="Pectinesterase_inhib_dom"/>
</dbReference>
<evidence type="ECO:0000256" key="3">
    <source>
        <dbReference type="ARBA" id="ARBA00023180"/>
    </source>
</evidence>
<dbReference type="FunFam" id="1.20.140.40:FF:000011">
    <property type="entry name" value="Cell wall / vacuolar inhibitor of fructosidase 2"/>
    <property type="match status" value="1"/>
</dbReference>
<dbReference type="SMART" id="SM00856">
    <property type="entry name" value="PMEI"/>
    <property type="match status" value="1"/>
</dbReference>
<feature type="domain" description="Pectinesterase inhibitor" evidence="6">
    <location>
        <begin position="24"/>
        <end position="172"/>
    </location>
</feature>
<keyword evidence="1 5" id="KW-0732">Signal</keyword>
<dbReference type="PANTHER" id="PTHR35357">
    <property type="entry name" value="OS02G0537100 PROTEIN"/>
    <property type="match status" value="1"/>
</dbReference>
<keyword evidence="8" id="KW-1185">Reference proteome</keyword>
<name>A0AAN9ECW6_CROPI</name>
<dbReference type="CDD" id="cd14859">
    <property type="entry name" value="PMEI_like"/>
    <property type="match status" value="1"/>
</dbReference>
<keyword evidence="2" id="KW-1015">Disulfide bond</keyword>
<evidence type="ECO:0000256" key="5">
    <source>
        <dbReference type="SAM" id="SignalP"/>
    </source>
</evidence>
<comment type="similarity">
    <text evidence="4">Belongs to the PMEI family.</text>
</comment>
<sequence length="178" mass="19077">MASKIFYLFLLIVAHSQLHALVSGDDIFIQNTCKNTKYYDLCLSSLKSNPNSSKADTKGLAGIMVGIGKANATSTSSFLSNVLVRAANDTALKTVLKECADKYTYAGDALQGSAQDLANEAYDFANVQVTAASDYPNVCHNLFKSNPGLVYPPELATREDGLKQLCDVALGIIDTLLN</sequence>
<evidence type="ECO:0000256" key="4">
    <source>
        <dbReference type="ARBA" id="ARBA00038471"/>
    </source>
</evidence>
<evidence type="ECO:0000259" key="6">
    <source>
        <dbReference type="SMART" id="SM00856"/>
    </source>
</evidence>
<protein>
    <recommendedName>
        <fullName evidence="6">Pectinesterase inhibitor domain-containing protein</fullName>
    </recommendedName>
</protein>
<dbReference type="PANTHER" id="PTHR35357:SF8">
    <property type="entry name" value="OS01G0111000 PROTEIN"/>
    <property type="match status" value="1"/>
</dbReference>
<dbReference type="NCBIfam" id="TIGR01614">
    <property type="entry name" value="PME_inhib"/>
    <property type="match status" value="1"/>
</dbReference>
<evidence type="ECO:0000313" key="8">
    <source>
        <dbReference type="Proteomes" id="UP001372338"/>
    </source>
</evidence>
<evidence type="ECO:0000256" key="1">
    <source>
        <dbReference type="ARBA" id="ARBA00022729"/>
    </source>
</evidence>
<gene>
    <name evidence="7" type="ORF">RIF29_42452</name>
</gene>
<dbReference type="InterPro" id="IPR035513">
    <property type="entry name" value="Invertase/methylesterase_inhib"/>
</dbReference>
<dbReference type="EMBL" id="JAYWIO010000008">
    <property type="protein sequence ID" value="KAK7247567.1"/>
    <property type="molecule type" value="Genomic_DNA"/>
</dbReference>
<keyword evidence="3" id="KW-0325">Glycoprotein</keyword>
<proteinExistence type="inferred from homology"/>
<dbReference type="Proteomes" id="UP001372338">
    <property type="component" value="Unassembled WGS sequence"/>
</dbReference>
<dbReference type="Pfam" id="PF04043">
    <property type="entry name" value="PMEI"/>
    <property type="match status" value="1"/>
</dbReference>
<accession>A0AAN9ECW6</accession>
<feature type="chain" id="PRO_5042905829" description="Pectinesterase inhibitor domain-containing protein" evidence="5">
    <location>
        <begin position="25"/>
        <end position="178"/>
    </location>
</feature>